<dbReference type="InterPro" id="IPR055101">
    <property type="entry name" value="AIPR_N"/>
</dbReference>
<protein>
    <submittedName>
        <fullName evidence="3">AIPR protein</fullName>
    </submittedName>
</protein>
<dbReference type="Pfam" id="PF10592">
    <property type="entry name" value="AIPR"/>
    <property type="match status" value="1"/>
</dbReference>
<reference evidence="4" key="1">
    <citation type="submission" date="2016-11" db="EMBL/GenBank/DDBJ databases">
        <authorList>
            <person name="Varghese N."/>
            <person name="Submissions S."/>
        </authorList>
    </citation>
    <scope>NUCLEOTIDE SEQUENCE [LARGE SCALE GENOMIC DNA]</scope>
    <source>
        <strain evidence="4">DSM 8595</strain>
    </source>
</reference>
<dbReference type="AlphaFoldDB" id="A0A1N6F204"/>
<evidence type="ECO:0000313" key="4">
    <source>
        <dbReference type="Proteomes" id="UP000184699"/>
    </source>
</evidence>
<organism evidence="3 4">
    <name type="scientific">Agromyces cerinus subsp. cerinus</name>
    <dbReference type="NCBI Taxonomy" id="232089"/>
    <lineage>
        <taxon>Bacteria</taxon>
        <taxon>Bacillati</taxon>
        <taxon>Actinomycetota</taxon>
        <taxon>Actinomycetes</taxon>
        <taxon>Micrococcales</taxon>
        <taxon>Microbacteriaceae</taxon>
        <taxon>Agromyces</taxon>
    </lineage>
</organism>
<evidence type="ECO:0000259" key="1">
    <source>
        <dbReference type="Pfam" id="PF10592"/>
    </source>
</evidence>
<dbReference type="STRING" id="232089.SAMN05443544_1666"/>
<dbReference type="EMBL" id="FSRJ01000002">
    <property type="protein sequence ID" value="SIN89271.1"/>
    <property type="molecule type" value="Genomic_DNA"/>
</dbReference>
<dbReference type="RefSeq" id="WP_074259867.1">
    <property type="nucleotide sequence ID" value="NZ_FSRJ01000002.1"/>
</dbReference>
<keyword evidence="4" id="KW-1185">Reference proteome</keyword>
<dbReference type="Proteomes" id="UP000184699">
    <property type="component" value="Unassembled WGS sequence"/>
</dbReference>
<dbReference type="InterPro" id="IPR018891">
    <property type="entry name" value="AIPR_C"/>
</dbReference>
<dbReference type="Pfam" id="PF22879">
    <property type="entry name" value="AIPR_N"/>
    <property type="match status" value="1"/>
</dbReference>
<proteinExistence type="predicted"/>
<gene>
    <name evidence="3" type="ORF">SAMN05443544_1666</name>
</gene>
<name>A0A1N6F204_9MICO</name>
<sequence length="693" mass="78306">MIRSATDFHQDLLNSIRTAAAVERTFTGEAFVDEAGRRLTEAEEVDSLIQGHFEGTGLRNRRIGFDGFDFGDEDGHVVLAVSRFTNNDELQTLTESDAKRLFTQTLGFVEAVLKGKLTETLEETSIGYQVAAQLMEQRHRTFKIRIYLITNAKLSTRVKSFPSEELEGMTIEFHPWDINRFQKVEESRLGREEIDIDLREWAADGIPCLKAAITSASVETYLAALPGDVLAGVYRKYGARVLESNVRSFLSVRGNVNKGIRGTILQQPEMFLSFNNGITATATEVKTEIRRGETRLIGIRDLQIVNGGQTTASIFYASREDNEVDLAEVFVQTKLIVVSEEQEADIVPKISRFANTQNRISDADFFSNHKFHQRMEEKSRRILAPPQPGSHFQTKWFYERTRGQYLTEKSRLSPSMSRQFEVEYPRSQLITKTDAARYLVSWSQLPHVVSSGAQKNFIQFAREIDAEWTRNDEQFGDEYFRSLVAKGILFNGVRGRVLRTDWYRSSPGYLANIVAYTIAKLTQIAQTEYGDSSFDLDAIWAAQRVTNELWAAIEPIALAVRLVLTAEDRPVTNVTEWAKREKAWEQTKLLNVKEAKLADFVIAASASDGGHRAAKKEQRLLNGIEAQIVVNDRGSRYWSELRDFARRLRAVSPKELGILSVAVGETGRIVTEAQAMVLVALEARMTDAGFKPR</sequence>
<accession>A0A1N6F204</accession>
<feature type="domain" description="Abortive phage infection protein C-terminal" evidence="1">
    <location>
        <begin position="242"/>
        <end position="565"/>
    </location>
</feature>
<evidence type="ECO:0000259" key="2">
    <source>
        <dbReference type="Pfam" id="PF22879"/>
    </source>
</evidence>
<evidence type="ECO:0000313" key="3">
    <source>
        <dbReference type="EMBL" id="SIN89271.1"/>
    </source>
</evidence>
<feature type="domain" description="Abortive infection phage resistance protein N-terminal" evidence="2">
    <location>
        <begin position="31"/>
        <end position="182"/>
    </location>
</feature>
<dbReference type="OrthoDB" id="9806213at2"/>